<dbReference type="NCBIfam" id="NF033664">
    <property type="entry name" value="PACE_transport"/>
    <property type="match status" value="1"/>
</dbReference>
<keyword evidence="4" id="KW-1185">Reference proteome</keyword>
<feature type="domain" description="Chlorhexidine efflux transporter" evidence="2">
    <location>
        <begin position="69"/>
        <end position="131"/>
    </location>
</feature>
<dbReference type="RefSeq" id="WP_021704078.1">
    <property type="nucleotide sequence ID" value="NZ_BATJ01000002.1"/>
</dbReference>
<name>U3BHC9_VIBPR</name>
<organism evidence="3 4">
    <name type="scientific">Vibrio proteolyticus NBRC 13287</name>
    <dbReference type="NCBI Taxonomy" id="1219065"/>
    <lineage>
        <taxon>Bacteria</taxon>
        <taxon>Pseudomonadati</taxon>
        <taxon>Pseudomonadota</taxon>
        <taxon>Gammaproteobacteria</taxon>
        <taxon>Vibrionales</taxon>
        <taxon>Vibrionaceae</taxon>
        <taxon>Vibrio</taxon>
    </lineage>
</organism>
<gene>
    <name evidence="3" type="ORF">VPR01S_02_03390</name>
</gene>
<dbReference type="Proteomes" id="UP000016570">
    <property type="component" value="Unassembled WGS sequence"/>
</dbReference>
<reference evidence="3 4" key="1">
    <citation type="submission" date="2013-09" db="EMBL/GenBank/DDBJ databases">
        <title>Whole genome shotgun sequence of Vibrio proteolyticus NBRC 13287.</title>
        <authorList>
            <person name="Isaki S."/>
            <person name="Hosoyama A."/>
            <person name="Numata M."/>
            <person name="Hashimoto M."/>
            <person name="Hosoyama Y."/>
            <person name="Tsuchikane K."/>
            <person name="Noguchi M."/>
            <person name="Hirakata S."/>
            <person name="Ichikawa N."/>
            <person name="Ohji S."/>
            <person name="Yamazoe A."/>
            <person name="Fujita N."/>
        </authorList>
    </citation>
    <scope>NUCLEOTIDE SEQUENCE [LARGE SCALE GENOMIC DNA]</scope>
    <source>
        <strain evidence="3 4">NBRC 13287</strain>
    </source>
</reference>
<keyword evidence="1" id="KW-1133">Transmembrane helix</keyword>
<feature type="transmembrane region" description="Helical" evidence="1">
    <location>
        <begin position="75"/>
        <end position="97"/>
    </location>
</feature>
<evidence type="ECO:0000313" key="4">
    <source>
        <dbReference type="Proteomes" id="UP000016570"/>
    </source>
</evidence>
<dbReference type="STRING" id="1219065.VPR01S_02_03390"/>
<proteinExistence type="predicted"/>
<evidence type="ECO:0000313" key="3">
    <source>
        <dbReference type="EMBL" id="GAD66088.1"/>
    </source>
</evidence>
<protein>
    <recommendedName>
        <fullName evidence="2">Chlorhexidine efflux transporter domain-containing protein</fullName>
    </recommendedName>
</protein>
<feature type="domain" description="Chlorhexidine efflux transporter" evidence="2">
    <location>
        <begin position="2"/>
        <end position="61"/>
    </location>
</feature>
<dbReference type="eggNOG" id="COG4125">
    <property type="taxonomic scope" value="Bacteria"/>
</dbReference>
<feature type="transmembrane region" description="Helical" evidence="1">
    <location>
        <begin position="7"/>
        <end position="28"/>
    </location>
</feature>
<dbReference type="EMBL" id="BATJ01000002">
    <property type="protein sequence ID" value="GAD66088.1"/>
    <property type="molecule type" value="Genomic_DNA"/>
</dbReference>
<keyword evidence="1" id="KW-0812">Transmembrane</keyword>
<accession>U3BHC9</accession>
<feature type="transmembrane region" description="Helical" evidence="1">
    <location>
        <begin position="103"/>
        <end position="126"/>
    </location>
</feature>
<evidence type="ECO:0000259" key="2">
    <source>
        <dbReference type="Pfam" id="PF05232"/>
    </source>
</evidence>
<dbReference type="InterPro" id="IPR007896">
    <property type="entry name" value="BTP_bacteria"/>
</dbReference>
<dbReference type="InterPro" id="IPR058208">
    <property type="entry name" value="PACE"/>
</dbReference>
<evidence type="ECO:0000256" key="1">
    <source>
        <dbReference type="SAM" id="Phobius"/>
    </source>
</evidence>
<comment type="caution">
    <text evidence="3">The sequence shown here is derived from an EMBL/GenBank/DDBJ whole genome shotgun (WGS) entry which is preliminary data.</text>
</comment>
<dbReference type="Pfam" id="PF05232">
    <property type="entry name" value="BTP"/>
    <property type="match status" value="2"/>
</dbReference>
<dbReference type="AlphaFoldDB" id="U3BHC9"/>
<feature type="transmembrane region" description="Helical" evidence="1">
    <location>
        <begin position="34"/>
        <end position="54"/>
    </location>
</feature>
<keyword evidence="1" id="KW-0472">Membrane</keyword>
<sequence>MTNKERLFHAAVFELLALIMIIPVSALLTGKGTGQLAMVGVGLSLFTVVWNYVYNLGFDRFAGADRSTRSLAVRLVHTTGFEGGLLFITIPTVAWFLNISLMAAIVLEAGFLVFFFIYTMVFNWGYDKYQPYQWLFRRVGEQ</sequence>